<gene>
    <name evidence="1" type="ORF">CUNI_LOCUS3061</name>
</gene>
<organism evidence="1 2">
    <name type="scientific">Candidula unifasciata</name>
    <dbReference type="NCBI Taxonomy" id="100452"/>
    <lineage>
        <taxon>Eukaryota</taxon>
        <taxon>Metazoa</taxon>
        <taxon>Spiralia</taxon>
        <taxon>Lophotrochozoa</taxon>
        <taxon>Mollusca</taxon>
        <taxon>Gastropoda</taxon>
        <taxon>Heterobranchia</taxon>
        <taxon>Euthyneura</taxon>
        <taxon>Panpulmonata</taxon>
        <taxon>Eupulmonata</taxon>
        <taxon>Stylommatophora</taxon>
        <taxon>Helicina</taxon>
        <taxon>Helicoidea</taxon>
        <taxon>Geomitridae</taxon>
        <taxon>Candidula</taxon>
    </lineage>
</organism>
<accession>A0A8S3YK60</accession>
<evidence type="ECO:0000313" key="1">
    <source>
        <dbReference type="EMBL" id="CAG5117503.1"/>
    </source>
</evidence>
<evidence type="ECO:0000313" key="2">
    <source>
        <dbReference type="Proteomes" id="UP000678393"/>
    </source>
</evidence>
<feature type="non-terminal residue" evidence="1">
    <location>
        <position position="1"/>
    </location>
</feature>
<dbReference type="Proteomes" id="UP000678393">
    <property type="component" value="Unassembled WGS sequence"/>
</dbReference>
<comment type="caution">
    <text evidence="1">The sequence shown here is derived from an EMBL/GenBank/DDBJ whole genome shotgun (WGS) entry which is preliminary data.</text>
</comment>
<keyword evidence="2" id="KW-1185">Reference proteome</keyword>
<name>A0A8S3YK60_9EUPU</name>
<dbReference type="EMBL" id="CAJHNH020000415">
    <property type="protein sequence ID" value="CAG5117503.1"/>
    <property type="molecule type" value="Genomic_DNA"/>
</dbReference>
<sequence>MALSYKRQEYNTNISYMGKIRQHLLCPDLAFLKAVPVSSVAHKSLYTSCIDSSAE</sequence>
<protein>
    <submittedName>
        <fullName evidence="1">Uncharacterized protein</fullName>
    </submittedName>
</protein>
<reference evidence="1" key="1">
    <citation type="submission" date="2021-04" db="EMBL/GenBank/DDBJ databases">
        <authorList>
            <consortium name="Molecular Ecology Group"/>
        </authorList>
    </citation>
    <scope>NUCLEOTIDE SEQUENCE</scope>
</reference>
<feature type="non-terminal residue" evidence="1">
    <location>
        <position position="55"/>
    </location>
</feature>
<dbReference type="AlphaFoldDB" id="A0A8S3YK60"/>
<proteinExistence type="predicted"/>